<comment type="caution">
    <text evidence="1">The sequence shown here is derived from an EMBL/GenBank/DDBJ whole genome shotgun (WGS) entry which is preliminary data.</text>
</comment>
<proteinExistence type="predicted"/>
<dbReference type="AlphaFoldDB" id="A0ABC9VRU8"/>
<sequence length="113" mass="13172">MLLKCCAAGPDDDAEYINSLTTNSIRRDKAFPYKLLLSTSLDHHCYNNNAITRHNLELLHALTERQERESHDLPNATHSEAHGLKPEYFCYMKLLYQDELWRLPRDVSITLKN</sequence>
<reference evidence="1 2" key="1">
    <citation type="submission" date="2024-06" db="EMBL/GenBank/DDBJ databases">
        <title>The draft genome of Grus japonensis, version 3.</title>
        <authorList>
            <person name="Nabeshima K."/>
            <person name="Suzuki S."/>
            <person name="Onuma M."/>
        </authorList>
    </citation>
    <scope>NUCLEOTIDE SEQUENCE [LARGE SCALE GENOMIC DNA]</scope>
    <source>
        <strain evidence="1 2">451A</strain>
    </source>
</reference>
<accession>A0ABC9VRU8</accession>
<keyword evidence="2" id="KW-1185">Reference proteome</keyword>
<dbReference type="Proteomes" id="UP001623348">
    <property type="component" value="Unassembled WGS sequence"/>
</dbReference>
<gene>
    <name evidence="1" type="ORF">GRJ2_000013500</name>
</gene>
<dbReference type="EMBL" id="BAAFJT010000001">
    <property type="protein sequence ID" value="GAB0175483.1"/>
    <property type="molecule type" value="Genomic_DNA"/>
</dbReference>
<evidence type="ECO:0000313" key="1">
    <source>
        <dbReference type="EMBL" id="GAB0175483.1"/>
    </source>
</evidence>
<evidence type="ECO:0000313" key="2">
    <source>
        <dbReference type="Proteomes" id="UP001623348"/>
    </source>
</evidence>
<organism evidence="1 2">
    <name type="scientific">Grus japonensis</name>
    <name type="common">Japanese crane</name>
    <name type="synonym">Red-crowned crane</name>
    <dbReference type="NCBI Taxonomy" id="30415"/>
    <lineage>
        <taxon>Eukaryota</taxon>
        <taxon>Metazoa</taxon>
        <taxon>Chordata</taxon>
        <taxon>Craniata</taxon>
        <taxon>Vertebrata</taxon>
        <taxon>Euteleostomi</taxon>
        <taxon>Archelosauria</taxon>
        <taxon>Archosauria</taxon>
        <taxon>Dinosauria</taxon>
        <taxon>Saurischia</taxon>
        <taxon>Theropoda</taxon>
        <taxon>Coelurosauria</taxon>
        <taxon>Aves</taxon>
        <taxon>Neognathae</taxon>
        <taxon>Neoaves</taxon>
        <taxon>Gruiformes</taxon>
        <taxon>Gruidae</taxon>
        <taxon>Grus</taxon>
    </lineage>
</organism>
<protein>
    <submittedName>
        <fullName evidence="1">Uncharacterized protein</fullName>
    </submittedName>
</protein>
<name>A0ABC9VRU8_GRUJA</name>